<dbReference type="EMBL" id="BSRZ01000020">
    <property type="protein sequence ID" value="GLW67104.1"/>
    <property type="molecule type" value="Genomic_DNA"/>
</dbReference>
<evidence type="ECO:0000256" key="4">
    <source>
        <dbReference type="ARBA" id="ARBA00022825"/>
    </source>
</evidence>
<feature type="region of interest" description="Disordered" evidence="6">
    <location>
        <begin position="386"/>
        <end position="451"/>
    </location>
</feature>
<comment type="similarity">
    <text evidence="1 5">Belongs to the peptidase S8 family.</text>
</comment>
<dbReference type="Gene3D" id="3.40.50.200">
    <property type="entry name" value="Peptidase S8/S53 domain"/>
    <property type="match status" value="1"/>
</dbReference>
<evidence type="ECO:0000256" key="2">
    <source>
        <dbReference type="ARBA" id="ARBA00022670"/>
    </source>
</evidence>
<dbReference type="PRINTS" id="PR00723">
    <property type="entry name" value="SUBTILISIN"/>
</dbReference>
<evidence type="ECO:0000256" key="1">
    <source>
        <dbReference type="ARBA" id="ARBA00011073"/>
    </source>
</evidence>
<dbReference type="InterPro" id="IPR023827">
    <property type="entry name" value="Peptidase_S8_Asp-AS"/>
</dbReference>
<keyword evidence="8" id="KW-0732">Signal</keyword>
<dbReference type="InterPro" id="IPR015500">
    <property type="entry name" value="Peptidase_S8_subtilisin-rel"/>
</dbReference>
<comment type="caution">
    <text evidence="5">Lacks conserved residue(s) required for the propagation of feature annotation.</text>
</comment>
<evidence type="ECO:0000256" key="7">
    <source>
        <dbReference type="SAM" id="Phobius"/>
    </source>
</evidence>
<evidence type="ECO:0000313" key="11">
    <source>
        <dbReference type="Proteomes" id="UP001165124"/>
    </source>
</evidence>
<keyword evidence="3" id="KW-0378">Hydrolase</keyword>
<dbReference type="PANTHER" id="PTHR43806">
    <property type="entry name" value="PEPTIDASE S8"/>
    <property type="match status" value="1"/>
</dbReference>
<protein>
    <recommendedName>
        <fullName evidence="9">Peptidase S8/S53 domain-containing protein</fullName>
    </recommendedName>
</protein>
<evidence type="ECO:0000256" key="6">
    <source>
        <dbReference type="SAM" id="MobiDB-lite"/>
    </source>
</evidence>
<organism evidence="10 11">
    <name type="scientific">Actinomadura rubrobrunea</name>
    <dbReference type="NCBI Taxonomy" id="115335"/>
    <lineage>
        <taxon>Bacteria</taxon>
        <taxon>Bacillati</taxon>
        <taxon>Actinomycetota</taxon>
        <taxon>Actinomycetes</taxon>
        <taxon>Streptosporangiales</taxon>
        <taxon>Thermomonosporaceae</taxon>
        <taxon>Actinomadura</taxon>
    </lineage>
</organism>
<dbReference type="GO" id="GO:0004252">
    <property type="term" value="F:serine-type endopeptidase activity"/>
    <property type="evidence" value="ECO:0007669"/>
    <property type="project" value="InterPro"/>
</dbReference>
<name>A0A9W6Q1X5_9ACTN</name>
<dbReference type="InterPro" id="IPR036852">
    <property type="entry name" value="Peptidase_S8/S53_dom_sf"/>
</dbReference>
<sequence>MRRLMRFASAVLAVSLALAPVASAQASPLSERQWWFDSRAIEELVWPKTKGAGVTVAVIDSGVQADLPDLRDAVLPGTDMTGGGSDGRRDTQDGAGDFGHGTAMASLIASRGTKTGFTGLAPRAKILPIVAPGVGSTTTAPAIRYAADHGAKVISISQGSPAGSYPHQCPPAVLEAVKHAAEKDAIVVAAAGNEGDSTNEPSYPASCPGGVAVGAFDNQGQAWEHTQRQDYVTLSAPGVNITALGRDGQIWVNGEGTGHATALASGCFALLRSAFPDKSAREIVRLAVNTAKDLGPSGKDDQFGYGALSLRNALSQSVPADAPNPVYERLDKALAQNANGSSTTSAPQAATAAKKSGGNVIYGGAVFLLGVAMVIAYLYMRHYHGRRTPLRPPRPPKTPTPPPGYGPPGSGPSHNVPPPPPAGGYAPPPPYGHGPTPGPQGPPPGGHPPQR</sequence>
<feature type="compositionally biased region" description="Pro residues" evidence="6">
    <location>
        <begin position="390"/>
        <end position="451"/>
    </location>
</feature>
<dbReference type="InterPro" id="IPR050131">
    <property type="entry name" value="Peptidase_S8_subtilisin-like"/>
</dbReference>
<evidence type="ECO:0000256" key="3">
    <source>
        <dbReference type="ARBA" id="ARBA00022801"/>
    </source>
</evidence>
<reference evidence="10" key="1">
    <citation type="submission" date="2023-02" db="EMBL/GenBank/DDBJ databases">
        <title>Actinomadura rubrobrunea NBRC 14622.</title>
        <authorList>
            <person name="Ichikawa N."/>
            <person name="Sato H."/>
            <person name="Tonouchi N."/>
        </authorList>
    </citation>
    <scope>NUCLEOTIDE SEQUENCE</scope>
    <source>
        <strain evidence="10">NBRC 14622</strain>
    </source>
</reference>
<keyword evidence="7" id="KW-0472">Membrane</keyword>
<accession>A0A9W6Q1X5</accession>
<evidence type="ECO:0000259" key="9">
    <source>
        <dbReference type="Pfam" id="PF00082"/>
    </source>
</evidence>
<feature type="chain" id="PRO_5040906072" description="Peptidase S8/S53 domain-containing protein" evidence="8">
    <location>
        <begin position="27"/>
        <end position="451"/>
    </location>
</feature>
<dbReference type="InterPro" id="IPR000209">
    <property type="entry name" value="Peptidase_S8/S53_dom"/>
</dbReference>
<evidence type="ECO:0000313" key="10">
    <source>
        <dbReference type="EMBL" id="GLW67104.1"/>
    </source>
</evidence>
<feature type="signal peptide" evidence="8">
    <location>
        <begin position="1"/>
        <end position="26"/>
    </location>
</feature>
<gene>
    <name evidence="10" type="ORF">Arub01_53470</name>
</gene>
<keyword evidence="4" id="KW-0720">Serine protease</keyword>
<feature type="region of interest" description="Disordered" evidence="6">
    <location>
        <begin position="74"/>
        <end position="97"/>
    </location>
</feature>
<keyword evidence="7" id="KW-1133">Transmembrane helix</keyword>
<dbReference type="Proteomes" id="UP001165124">
    <property type="component" value="Unassembled WGS sequence"/>
</dbReference>
<keyword evidence="2" id="KW-0645">Protease</keyword>
<comment type="caution">
    <text evidence="10">The sequence shown here is derived from an EMBL/GenBank/DDBJ whole genome shotgun (WGS) entry which is preliminary data.</text>
</comment>
<dbReference type="PANTHER" id="PTHR43806:SF11">
    <property type="entry name" value="CEREVISIN-RELATED"/>
    <property type="match status" value="1"/>
</dbReference>
<keyword evidence="11" id="KW-1185">Reference proteome</keyword>
<dbReference type="PROSITE" id="PS00136">
    <property type="entry name" value="SUBTILASE_ASP"/>
    <property type="match status" value="1"/>
</dbReference>
<dbReference type="SUPFAM" id="SSF52743">
    <property type="entry name" value="Subtilisin-like"/>
    <property type="match status" value="1"/>
</dbReference>
<dbReference type="AlphaFoldDB" id="A0A9W6Q1X5"/>
<dbReference type="Pfam" id="PF00082">
    <property type="entry name" value="Peptidase_S8"/>
    <property type="match status" value="1"/>
</dbReference>
<dbReference type="PROSITE" id="PS51892">
    <property type="entry name" value="SUBTILASE"/>
    <property type="match status" value="1"/>
</dbReference>
<proteinExistence type="inferred from homology"/>
<feature type="domain" description="Peptidase S8/S53" evidence="9">
    <location>
        <begin position="51"/>
        <end position="306"/>
    </location>
</feature>
<dbReference type="GO" id="GO:0006508">
    <property type="term" value="P:proteolysis"/>
    <property type="evidence" value="ECO:0007669"/>
    <property type="project" value="UniProtKB-KW"/>
</dbReference>
<feature type="transmembrane region" description="Helical" evidence="7">
    <location>
        <begin position="360"/>
        <end position="380"/>
    </location>
</feature>
<evidence type="ECO:0000256" key="5">
    <source>
        <dbReference type="PROSITE-ProRule" id="PRU01240"/>
    </source>
</evidence>
<keyword evidence="7" id="KW-0812">Transmembrane</keyword>
<evidence type="ECO:0000256" key="8">
    <source>
        <dbReference type="SAM" id="SignalP"/>
    </source>
</evidence>